<protein>
    <recommendedName>
        <fullName evidence="3">tRNA threonylcarbamoyladenosine biosynthesis protein TsaE</fullName>
    </recommendedName>
    <alternativeName>
        <fullName evidence="10">t(6)A37 threonylcarbamoyladenosine biosynthesis protein TsaE</fullName>
    </alternativeName>
</protein>
<dbReference type="GO" id="GO:0005524">
    <property type="term" value="F:ATP binding"/>
    <property type="evidence" value="ECO:0007669"/>
    <property type="project" value="UniProtKB-KW"/>
</dbReference>
<dbReference type="STRING" id="1963862.B4O97_12995"/>
<evidence type="ECO:0000256" key="3">
    <source>
        <dbReference type="ARBA" id="ARBA00019010"/>
    </source>
</evidence>
<keyword evidence="12" id="KW-1185">Reference proteome</keyword>
<dbReference type="AlphaFoldDB" id="A0A1Y1RX29"/>
<evidence type="ECO:0000256" key="7">
    <source>
        <dbReference type="ARBA" id="ARBA00022741"/>
    </source>
</evidence>
<dbReference type="SUPFAM" id="SSF52540">
    <property type="entry name" value="P-loop containing nucleoside triphosphate hydrolases"/>
    <property type="match status" value="1"/>
</dbReference>
<dbReference type="Proteomes" id="UP000192343">
    <property type="component" value="Unassembled WGS sequence"/>
</dbReference>
<reference evidence="11 12" key="1">
    <citation type="submission" date="2017-03" db="EMBL/GenBank/DDBJ databases">
        <title>Draft Genome sequence of Marispirochaeta sp. strain JC444.</title>
        <authorList>
            <person name="Shivani Y."/>
            <person name="Subhash Y."/>
            <person name="Sasikala C."/>
            <person name="Ramana C."/>
        </authorList>
    </citation>
    <scope>NUCLEOTIDE SEQUENCE [LARGE SCALE GENOMIC DNA]</scope>
    <source>
        <strain evidence="11 12">JC444</strain>
    </source>
</reference>
<dbReference type="NCBIfam" id="TIGR00150">
    <property type="entry name" value="T6A_YjeE"/>
    <property type="match status" value="1"/>
</dbReference>
<dbReference type="PANTHER" id="PTHR33540">
    <property type="entry name" value="TRNA THREONYLCARBAMOYLADENOSINE BIOSYNTHESIS PROTEIN TSAE"/>
    <property type="match status" value="1"/>
</dbReference>
<keyword evidence="5" id="KW-0819">tRNA processing</keyword>
<dbReference type="PANTHER" id="PTHR33540:SF2">
    <property type="entry name" value="TRNA THREONYLCARBAMOYLADENOSINE BIOSYNTHESIS PROTEIN TSAE"/>
    <property type="match status" value="1"/>
</dbReference>
<evidence type="ECO:0000256" key="4">
    <source>
        <dbReference type="ARBA" id="ARBA00022490"/>
    </source>
</evidence>
<evidence type="ECO:0000256" key="10">
    <source>
        <dbReference type="ARBA" id="ARBA00032441"/>
    </source>
</evidence>
<dbReference type="InterPro" id="IPR003442">
    <property type="entry name" value="T6A_TsaE"/>
</dbReference>
<keyword evidence="11" id="KW-0808">Transferase</keyword>
<keyword evidence="8" id="KW-0067">ATP-binding</keyword>
<comment type="similarity">
    <text evidence="2">Belongs to the TsaE family.</text>
</comment>
<dbReference type="GO" id="GO:0002949">
    <property type="term" value="P:tRNA threonylcarbamoyladenosine modification"/>
    <property type="evidence" value="ECO:0007669"/>
    <property type="project" value="InterPro"/>
</dbReference>
<evidence type="ECO:0000256" key="6">
    <source>
        <dbReference type="ARBA" id="ARBA00022723"/>
    </source>
</evidence>
<evidence type="ECO:0000256" key="8">
    <source>
        <dbReference type="ARBA" id="ARBA00022840"/>
    </source>
</evidence>
<keyword evidence="7" id="KW-0547">Nucleotide-binding</keyword>
<dbReference type="GO" id="GO:0005737">
    <property type="term" value="C:cytoplasm"/>
    <property type="evidence" value="ECO:0007669"/>
    <property type="project" value="UniProtKB-SubCell"/>
</dbReference>
<comment type="subcellular location">
    <subcellularLocation>
        <location evidence="1">Cytoplasm</location>
    </subcellularLocation>
</comment>
<dbReference type="GO" id="GO:0046872">
    <property type="term" value="F:metal ion binding"/>
    <property type="evidence" value="ECO:0007669"/>
    <property type="project" value="UniProtKB-KW"/>
</dbReference>
<organism evidence="11 12">
    <name type="scientific">Marispirochaeta aestuarii</name>
    <dbReference type="NCBI Taxonomy" id="1963862"/>
    <lineage>
        <taxon>Bacteria</taxon>
        <taxon>Pseudomonadati</taxon>
        <taxon>Spirochaetota</taxon>
        <taxon>Spirochaetia</taxon>
        <taxon>Spirochaetales</taxon>
        <taxon>Spirochaetaceae</taxon>
        <taxon>Marispirochaeta</taxon>
    </lineage>
</organism>
<gene>
    <name evidence="11" type="ORF">B4O97_12995</name>
</gene>
<keyword evidence="9" id="KW-0460">Magnesium</keyword>
<accession>A0A1Y1RX29</accession>
<sequence length="144" mass="15591">MNSHRCSSPEETISFGRSVGASLTAGDIVSLEGSLGAGKTTMAKGIIEALGVAETVTSPTFTIISEYSGRLPVYHMDLYRIEDEEELIHLGIDEIIYAGGISIIEWIDRLPELPSRYLRVLLEVVQPSGDRLVTVETIEGPSPS</sequence>
<evidence type="ECO:0000256" key="9">
    <source>
        <dbReference type="ARBA" id="ARBA00022842"/>
    </source>
</evidence>
<evidence type="ECO:0000313" key="12">
    <source>
        <dbReference type="Proteomes" id="UP000192343"/>
    </source>
</evidence>
<proteinExistence type="inferred from homology"/>
<comment type="caution">
    <text evidence="11">The sequence shown here is derived from an EMBL/GenBank/DDBJ whole genome shotgun (WGS) entry which is preliminary data.</text>
</comment>
<dbReference type="GO" id="GO:0016740">
    <property type="term" value="F:transferase activity"/>
    <property type="evidence" value="ECO:0007669"/>
    <property type="project" value="UniProtKB-KW"/>
</dbReference>
<dbReference type="Gene3D" id="3.40.50.300">
    <property type="entry name" value="P-loop containing nucleotide triphosphate hydrolases"/>
    <property type="match status" value="1"/>
</dbReference>
<evidence type="ECO:0000313" key="11">
    <source>
        <dbReference type="EMBL" id="ORC34224.1"/>
    </source>
</evidence>
<evidence type="ECO:0000256" key="5">
    <source>
        <dbReference type="ARBA" id="ARBA00022694"/>
    </source>
</evidence>
<dbReference type="OrthoDB" id="9815896at2"/>
<name>A0A1Y1RX29_9SPIO</name>
<keyword evidence="4" id="KW-0963">Cytoplasm</keyword>
<keyword evidence="6" id="KW-0479">Metal-binding</keyword>
<dbReference type="Pfam" id="PF02367">
    <property type="entry name" value="TsaE"/>
    <property type="match status" value="1"/>
</dbReference>
<evidence type="ECO:0000256" key="2">
    <source>
        <dbReference type="ARBA" id="ARBA00007599"/>
    </source>
</evidence>
<dbReference type="InterPro" id="IPR027417">
    <property type="entry name" value="P-loop_NTPase"/>
</dbReference>
<evidence type="ECO:0000256" key="1">
    <source>
        <dbReference type="ARBA" id="ARBA00004496"/>
    </source>
</evidence>
<dbReference type="RefSeq" id="WP_083051439.1">
    <property type="nucleotide sequence ID" value="NZ_MWQY01000014.1"/>
</dbReference>
<dbReference type="EMBL" id="MWQY01000014">
    <property type="protein sequence ID" value="ORC34224.1"/>
    <property type="molecule type" value="Genomic_DNA"/>
</dbReference>